<dbReference type="AlphaFoldDB" id="A0A1T5L0Q5"/>
<keyword evidence="1" id="KW-0812">Transmembrane</keyword>
<dbReference type="PANTHER" id="PTHR36974:SF1">
    <property type="entry name" value="DOXX FAMILY MEMBRANE PROTEIN"/>
    <property type="match status" value="1"/>
</dbReference>
<feature type="transmembrane region" description="Helical" evidence="1">
    <location>
        <begin position="141"/>
        <end position="160"/>
    </location>
</feature>
<dbReference type="STRING" id="123320.SAMN06309945_2817"/>
<feature type="transmembrane region" description="Helical" evidence="1">
    <location>
        <begin position="77"/>
        <end position="95"/>
    </location>
</feature>
<evidence type="ECO:0000313" key="3">
    <source>
        <dbReference type="Proteomes" id="UP000190857"/>
    </source>
</evidence>
<dbReference type="Proteomes" id="UP000190857">
    <property type="component" value="Unassembled WGS sequence"/>
</dbReference>
<dbReference type="RefSeq" id="WP_234991272.1">
    <property type="nucleotide sequence ID" value="NZ_FUZP01000003.1"/>
</dbReference>
<evidence type="ECO:0000313" key="2">
    <source>
        <dbReference type="EMBL" id="SKC69490.1"/>
    </source>
</evidence>
<feature type="transmembrane region" description="Helical" evidence="1">
    <location>
        <begin position="102"/>
        <end position="121"/>
    </location>
</feature>
<dbReference type="PANTHER" id="PTHR36974">
    <property type="entry name" value="MEMBRANE PROTEIN-RELATED"/>
    <property type="match status" value="1"/>
</dbReference>
<reference evidence="2 3" key="1">
    <citation type="submission" date="2017-02" db="EMBL/GenBank/DDBJ databases">
        <authorList>
            <person name="Peterson S.W."/>
        </authorList>
    </citation>
    <scope>NUCLEOTIDE SEQUENCE [LARGE SCALE GENOMIC DNA]</scope>
    <source>
        <strain evidence="2 3">VKM Ac-2059</strain>
    </source>
</reference>
<accession>A0A1T5L0Q5</accession>
<proteinExistence type="predicted"/>
<name>A0A1T5L0Q5_9MICO</name>
<keyword evidence="1" id="KW-1133">Transmembrane helix</keyword>
<protein>
    <submittedName>
        <fullName evidence="2">Uncharacterized membrane protein</fullName>
    </submittedName>
</protein>
<organism evidence="2 3">
    <name type="scientific">Okibacterium fritillariae</name>
    <dbReference type="NCBI Taxonomy" id="123320"/>
    <lineage>
        <taxon>Bacteria</taxon>
        <taxon>Bacillati</taxon>
        <taxon>Actinomycetota</taxon>
        <taxon>Actinomycetes</taxon>
        <taxon>Micrococcales</taxon>
        <taxon>Microbacteriaceae</taxon>
        <taxon>Okibacterium</taxon>
    </lineage>
</organism>
<dbReference type="EMBL" id="FUZP01000003">
    <property type="protein sequence ID" value="SKC69490.1"/>
    <property type="molecule type" value="Genomic_DNA"/>
</dbReference>
<sequence>MSRTSKKAAVAARESTRSLGATVKAATANPPRTVPRLLGRIVLGSFLLFAGIGHLTFVREEFRAQVPEWLPIDKDTVVVASGIVEITLGGALLALPGKRVHVGWIVAAFFVVIFPGNISQLVTRTDAFGLNSDAARGLRLIFQPVLVLWALWCTGAWRAWRNRSR</sequence>
<feature type="transmembrane region" description="Helical" evidence="1">
    <location>
        <begin position="37"/>
        <end position="57"/>
    </location>
</feature>
<keyword evidence="3" id="KW-1185">Reference proteome</keyword>
<gene>
    <name evidence="2" type="ORF">SAMN06309945_2817</name>
</gene>
<evidence type="ECO:0000256" key="1">
    <source>
        <dbReference type="SAM" id="Phobius"/>
    </source>
</evidence>
<keyword evidence="1" id="KW-0472">Membrane</keyword>